<dbReference type="KEGG" id="mnt:21395179"/>
<dbReference type="InterPro" id="IPR023271">
    <property type="entry name" value="Aquaporin-like"/>
</dbReference>
<gene>
    <name evidence="10" type="ORF">L484_011942</name>
</gene>
<evidence type="ECO:0000256" key="4">
    <source>
        <dbReference type="ARBA" id="ARBA00022737"/>
    </source>
</evidence>
<dbReference type="eggNOG" id="KOG0223">
    <property type="taxonomic scope" value="Eukaryota"/>
</dbReference>
<keyword evidence="2 8" id="KW-0813">Transport</keyword>
<evidence type="ECO:0000256" key="5">
    <source>
        <dbReference type="ARBA" id="ARBA00022989"/>
    </source>
</evidence>
<proteinExistence type="inferred from homology"/>
<comment type="subcellular location">
    <subcellularLocation>
        <location evidence="1">Membrane</location>
        <topology evidence="1">Multi-pass membrane protein</topology>
    </subcellularLocation>
</comment>
<dbReference type="SUPFAM" id="SSF81338">
    <property type="entry name" value="Aquaporin-like"/>
    <property type="match status" value="1"/>
</dbReference>
<keyword evidence="11" id="KW-1185">Reference proteome</keyword>
<evidence type="ECO:0000256" key="9">
    <source>
        <dbReference type="SAM" id="Phobius"/>
    </source>
</evidence>
<organism evidence="10 11">
    <name type="scientific">Morus notabilis</name>
    <dbReference type="NCBI Taxonomy" id="981085"/>
    <lineage>
        <taxon>Eukaryota</taxon>
        <taxon>Viridiplantae</taxon>
        <taxon>Streptophyta</taxon>
        <taxon>Embryophyta</taxon>
        <taxon>Tracheophyta</taxon>
        <taxon>Spermatophyta</taxon>
        <taxon>Magnoliopsida</taxon>
        <taxon>eudicotyledons</taxon>
        <taxon>Gunneridae</taxon>
        <taxon>Pentapetalae</taxon>
        <taxon>rosids</taxon>
        <taxon>fabids</taxon>
        <taxon>Rosales</taxon>
        <taxon>Moraceae</taxon>
        <taxon>Moreae</taxon>
        <taxon>Morus</taxon>
    </lineage>
</organism>
<dbReference type="PRINTS" id="PR00783">
    <property type="entry name" value="MINTRINSICP"/>
</dbReference>
<evidence type="ECO:0000256" key="1">
    <source>
        <dbReference type="ARBA" id="ARBA00004141"/>
    </source>
</evidence>
<dbReference type="PANTHER" id="PTHR46739">
    <property type="entry name" value="AQUAPORIN SIP1-1"/>
    <property type="match status" value="1"/>
</dbReference>
<dbReference type="Proteomes" id="UP000030645">
    <property type="component" value="Unassembled WGS sequence"/>
</dbReference>
<dbReference type="Pfam" id="PF00230">
    <property type="entry name" value="MIP"/>
    <property type="match status" value="1"/>
</dbReference>
<dbReference type="EMBL" id="KE343663">
    <property type="protein sequence ID" value="EXB37881.1"/>
    <property type="molecule type" value="Genomic_DNA"/>
</dbReference>
<evidence type="ECO:0000256" key="7">
    <source>
        <dbReference type="ARBA" id="ARBA00024030"/>
    </source>
</evidence>
<dbReference type="GO" id="GO:0015250">
    <property type="term" value="F:water channel activity"/>
    <property type="evidence" value="ECO:0007669"/>
    <property type="project" value="InterPro"/>
</dbReference>
<dbReference type="PANTHER" id="PTHR46739:SF2">
    <property type="entry name" value="MAJOR INTRINSIC PROTEIN (MIP) FAMILY TRANSPORTER"/>
    <property type="match status" value="1"/>
</dbReference>
<keyword evidence="3 8" id="KW-0812">Transmembrane</keyword>
<keyword evidence="5 9" id="KW-1133">Transmembrane helix</keyword>
<protein>
    <submittedName>
        <fullName evidence="10">Aquaporin SIP1-2</fullName>
    </submittedName>
</protein>
<evidence type="ECO:0000256" key="8">
    <source>
        <dbReference type="RuleBase" id="RU000477"/>
    </source>
</evidence>
<evidence type="ECO:0000256" key="2">
    <source>
        <dbReference type="ARBA" id="ARBA00022448"/>
    </source>
</evidence>
<keyword evidence="6 9" id="KW-0472">Membrane</keyword>
<feature type="transmembrane region" description="Helical" evidence="9">
    <location>
        <begin position="16"/>
        <end position="38"/>
    </location>
</feature>
<feature type="transmembrane region" description="Helical" evidence="9">
    <location>
        <begin position="45"/>
        <end position="63"/>
    </location>
</feature>
<feature type="transmembrane region" description="Helical" evidence="9">
    <location>
        <begin position="137"/>
        <end position="156"/>
    </location>
</feature>
<reference evidence="11" key="1">
    <citation type="submission" date="2013-01" db="EMBL/GenBank/DDBJ databases">
        <title>Draft Genome Sequence of a Mulberry Tree, Morus notabilis C.K. Schneid.</title>
        <authorList>
            <person name="He N."/>
            <person name="Zhao S."/>
        </authorList>
    </citation>
    <scope>NUCLEOTIDE SEQUENCE</scope>
</reference>
<dbReference type="Gene3D" id="1.20.1080.10">
    <property type="entry name" value="Glycerol uptake facilitator protein"/>
    <property type="match status" value="1"/>
</dbReference>
<evidence type="ECO:0000256" key="6">
    <source>
        <dbReference type="ARBA" id="ARBA00023136"/>
    </source>
</evidence>
<evidence type="ECO:0000313" key="10">
    <source>
        <dbReference type="EMBL" id="EXB37881.1"/>
    </source>
</evidence>
<keyword evidence="4" id="KW-0677">Repeat</keyword>
<dbReference type="GO" id="GO:0016020">
    <property type="term" value="C:membrane"/>
    <property type="evidence" value="ECO:0007669"/>
    <property type="project" value="UniProtKB-SubCell"/>
</dbReference>
<sequence>MGVTKDAMADAVLTSLWVFSMPVTRISTSVFLTSYLGIQGNSLSGLFANTLFTSLLLIIFNLISRALGGASFNPATSAAFFVADRSPGASLLSTAVRFPAQAAGGVAGVKAILTLVPHRFRDKLRGPSLKVDVHTGAFAEGALTFLFCFSVLFVVFRGPKSPLLKVWLLSNVTAGLVFVGSGYTGPSMNPANAFGWAYANDRHNSWEQFYVYWICPVVGAVLAAGFFRVLFSKPVVVKEKKA</sequence>
<dbReference type="AlphaFoldDB" id="W9QI25"/>
<evidence type="ECO:0000256" key="3">
    <source>
        <dbReference type="ARBA" id="ARBA00022692"/>
    </source>
</evidence>
<dbReference type="OrthoDB" id="3222at2759"/>
<feature type="transmembrane region" description="Helical" evidence="9">
    <location>
        <begin position="163"/>
        <end position="183"/>
    </location>
</feature>
<evidence type="ECO:0000313" key="11">
    <source>
        <dbReference type="Proteomes" id="UP000030645"/>
    </source>
</evidence>
<dbReference type="STRING" id="981085.W9QI25"/>
<feature type="transmembrane region" description="Helical" evidence="9">
    <location>
        <begin position="210"/>
        <end position="231"/>
    </location>
</feature>
<accession>W9QI25</accession>
<name>W9QI25_9ROSA</name>
<dbReference type="InterPro" id="IPR044222">
    <property type="entry name" value="SIP1-1/2-like"/>
</dbReference>
<comment type="similarity">
    <text evidence="7">Belongs to the MIP/aquaporin (TC 1.A.8) family. SIP (TC 1.A.8.10) subfamily.</text>
</comment>
<dbReference type="InterPro" id="IPR000425">
    <property type="entry name" value="MIP"/>
</dbReference>